<evidence type="ECO:0000256" key="8">
    <source>
        <dbReference type="ARBA" id="ARBA00022946"/>
    </source>
</evidence>
<organism evidence="13 14">
    <name type="scientific">Megalurothrips usitatus</name>
    <name type="common">bean blossom thrips</name>
    <dbReference type="NCBI Taxonomy" id="439358"/>
    <lineage>
        <taxon>Eukaryota</taxon>
        <taxon>Metazoa</taxon>
        <taxon>Ecdysozoa</taxon>
        <taxon>Arthropoda</taxon>
        <taxon>Hexapoda</taxon>
        <taxon>Insecta</taxon>
        <taxon>Pterygota</taxon>
        <taxon>Neoptera</taxon>
        <taxon>Paraneoptera</taxon>
        <taxon>Thysanoptera</taxon>
        <taxon>Terebrantia</taxon>
        <taxon>Thripoidea</taxon>
        <taxon>Thripidae</taxon>
        <taxon>Megalurothrips</taxon>
    </lineage>
</organism>
<protein>
    <recommendedName>
        <fullName evidence="15">NADH dehydrogenase [ubiquinone] 1 beta subcomplex subunit 2, mitochondrial</fullName>
    </recommendedName>
</protein>
<evidence type="ECO:0000256" key="1">
    <source>
        <dbReference type="ARBA" id="ARBA00003195"/>
    </source>
</evidence>
<keyword evidence="9" id="KW-0249">Electron transport</keyword>
<dbReference type="Pfam" id="PF14813">
    <property type="entry name" value="NADH_B2"/>
    <property type="match status" value="1"/>
</dbReference>
<dbReference type="PANTHER" id="PTHR15223">
    <property type="entry name" value="NADH-UBIQUINONE OXIDOREDUCTASE AGGG SUBUNIT"/>
    <property type="match status" value="1"/>
</dbReference>
<dbReference type="AlphaFoldDB" id="A0AAV7XFR7"/>
<keyword evidence="14" id="KW-1185">Reference proteome</keyword>
<evidence type="ECO:0000313" key="13">
    <source>
        <dbReference type="EMBL" id="KAJ1523435.1"/>
    </source>
</evidence>
<keyword evidence="11" id="KW-0472">Membrane</keyword>
<dbReference type="Proteomes" id="UP001075354">
    <property type="component" value="Chromosome 10"/>
</dbReference>
<keyword evidence="6" id="KW-0679">Respiratory chain</keyword>
<gene>
    <name evidence="13" type="ORF">ONE63_001296</name>
</gene>
<keyword evidence="7" id="KW-0999">Mitochondrion inner membrane</keyword>
<comment type="similarity">
    <text evidence="3">Belongs to the complex I NDUFB2 subunit family.</text>
</comment>
<dbReference type="GO" id="GO:0045271">
    <property type="term" value="C:respiratory chain complex I"/>
    <property type="evidence" value="ECO:0007669"/>
    <property type="project" value="InterPro"/>
</dbReference>
<keyword evidence="10" id="KW-0496">Mitochondrion</keyword>
<comment type="subcellular location">
    <subcellularLocation>
        <location evidence="2">Mitochondrion inner membrane</location>
        <topology evidence="2">Peripheral membrane protein</topology>
        <orientation evidence="2">Matrix side</orientation>
    </subcellularLocation>
</comment>
<evidence type="ECO:0000256" key="4">
    <source>
        <dbReference type="ARBA" id="ARBA00011533"/>
    </source>
</evidence>
<feature type="compositionally biased region" description="Acidic residues" evidence="12">
    <location>
        <begin position="87"/>
        <end position="104"/>
    </location>
</feature>
<dbReference type="GO" id="GO:0005743">
    <property type="term" value="C:mitochondrial inner membrane"/>
    <property type="evidence" value="ECO:0007669"/>
    <property type="project" value="UniProtKB-SubCell"/>
</dbReference>
<proteinExistence type="inferred from homology"/>
<reference evidence="13" key="1">
    <citation type="submission" date="2022-12" db="EMBL/GenBank/DDBJ databases">
        <title>Chromosome-level genome assembly of the bean flower thrips Megalurothrips usitatus.</title>
        <authorList>
            <person name="Ma L."/>
            <person name="Liu Q."/>
            <person name="Li H."/>
            <person name="Cai W."/>
        </authorList>
    </citation>
    <scope>NUCLEOTIDE SEQUENCE</scope>
    <source>
        <strain evidence="13">Cailab_2022a</strain>
    </source>
</reference>
<evidence type="ECO:0000256" key="6">
    <source>
        <dbReference type="ARBA" id="ARBA00022660"/>
    </source>
</evidence>
<comment type="subunit">
    <text evidence="4">Complex I is composed of 45 different subunits.</text>
</comment>
<evidence type="ECO:0000256" key="7">
    <source>
        <dbReference type="ARBA" id="ARBA00022792"/>
    </source>
</evidence>
<dbReference type="GO" id="GO:0032981">
    <property type="term" value="P:mitochondrial respiratory chain complex I assembly"/>
    <property type="evidence" value="ECO:0007669"/>
    <property type="project" value="TreeGrafter"/>
</dbReference>
<evidence type="ECO:0000256" key="3">
    <source>
        <dbReference type="ARBA" id="ARBA00005923"/>
    </source>
</evidence>
<name>A0AAV7XFR7_9NEOP</name>
<dbReference type="InterPro" id="IPR026627">
    <property type="entry name" value="NDUFB2_animal"/>
</dbReference>
<dbReference type="EMBL" id="JAPTSV010000010">
    <property type="protein sequence ID" value="KAJ1523435.1"/>
    <property type="molecule type" value="Genomic_DNA"/>
</dbReference>
<evidence type="ECO:0000256" key="9">
    <source>
        <dbReference type="ARBA" id="ARBA00022982"/>
    </source>
</evidence>
<keyword evidence="5" id="KW-0813">Transport</keyword>
<keyword evidence="8" id="KW-0809">Transit peptide</keyword>
<sequence length="104" mass="11873">MLLSRSLPLIRSALLKPKNAATPKVSVRNSGDGFRYRNMGDPPGSEAIERATDISFTLFWYWVCYHTITKYDHLTGEFPWPDASQWTDEELGVPPDDYEPPNRA</sequence>
<evidence type="ECO:0000256" key="12">
    <source>
        <dbReference type="SAM" id="MobiDB-lite"/>
    </source>
</evidence>
<feature type="region of interest" description="Disordered" evidence="12">
    <location>
        <begin position="85"/>
        <end position="104"/>
    </location>
</feature>
<dbReference type="PANTHER" id="PTHR15223:SF1">
    <property type="entry name" value="NADH DEHYDROGENASE [UBIQUINONE] 1 BETA SUBCOMPLEX SUBUNIT 2, MITOCHONDRIAL"/>
    <property type="match status" value="1"/>
</dbReference>
<evidence type="ECO:0000256" key="11">
    <source>
        <dbReference type="ARBA" id="ARBA00023136"/>
    </source>
</evidence>
<evidence type="ECO:0000256" key="2">
    <source>
        <dbReference type="ARBA" id="ARBA00004443"/>
    </source>
</evidence>
<evidence type="ECO:0000313" key="14">
    <source>
        <dbReference type="Proteomes" id="UP001075354"/>
    </source>
</evidence>
<comment type="function">
    <text evidence="1">Accessory subunit of the mitochondrial membrane respiratory chain NADH dehydrogenase (Complex I), that is believed not to be involved in catalysis. Complex I functions in the transfer of electrons from NADH to the respiratory chain. The immediate electron acceptor for the enzyme is believed to be ubiquinone.</text>
</comment>
<accession>A0AAV7XFR7</accession>
<evidence type="ECO:0008006" key="15">
    <source>
        <dbReference type="Google" id="ProtNLM"/>
    </source>
</evidence>
<comment type="caution">
    <text evidence="13">The sequence shown here is derived from an EMBL/GenBank/DDBJ whole genome shotgun (WGS) entry which is preliminary data.</text>
</comment>
<evidence type="ECO:0000256" key="10">
    <source>
        <dbReference type="ARBA" id="ARBA00023128"/>
    </source>
</evidence>
<evidence type="ECO:0000256" key="5">
    <source>
        <dbReference type="ARBA" id="ARBA00022448"/>
    </source>
</evidence>